<gene>
    <name evidence="3" type="ORF">PRELSG_0812400</name>
</gene>
<dbReference type="RefSeq" id="XP_028532703.1">
    <property type="nucleotide sequence ID" value="XM_028676188.1"/>
</dbReference>
<dbReference type="KEGG" id="prel:PRELSG_0812400"/>
<dbReference type="GeneID" id="39735800"/>
<evidence type="ECO:0000313" key="4">
    <source>
        <dbReference type="Proteomes" id="UP000220158"/>
    </source>
</evidence>
<sequence>MEDLFEVNNNDTNLYNDFNGLINIDHKECESSDEENLFSNINVNNSILSYKKEKYLKIIKQICNRNDLKYFNYYINNFEKIQNIKGIKVKGENKICVLVLCLNFIYCNLNNEIMTLHELKYQLKENISKKKIYCKHLAKIIFNICNRLDIKNFINCDLLPFMEKYITNMVRRIKNFNNTNKKSSKIQKRVNIFDDIFDLINNCSDDNSLKSENKSSNEDYYGEVKEEKELKYANSLNNKIKKNIRADMSNDESNSKKKYRASTIPENENVCINEEVNEEIEIKENFLYNYSSLHIEDIKDVHKLSKFNNCKFESLYKNSSDYFKDKKNDINEISNNYYYDSNEYSILDCKNFTNSNHDEYYSEENNNIKYENENILLTKVPKKYNVESKKEKQNNEKKIIEYLEKNITLLSLYSCILYSFYILWNRQENLDMNVHNNKNRCYGGNLHYLLCSCVIITFNVFNIKIKDHFICYCLNVTQHAIISKKKKILNFFLNTINEFLGIDISSYKKIFLYIRVIFSNYILIQMYLFYIIKKYKLMNKNNFLFSLKQLQIYLAKLFSIIQKKFLNLSDIIVDYNFLFRSECVYKKIQQIVSQNQDFIYLKRQIKDLIKNYLTEEEKKKFYEYNFNESYDIDLSNINSYLNKLVSYGLLNSEDANVDDSHQTHKVSDNLKIKNIHYDKTSNIRNININGKKALNLSLHRNVSRNISYNNNYISINKPVNNYNNNDTNRCNDSTNSNIDNNSFSCNANNSINNDCNLTNNDYNNNRDNNDETTTTTTTTTNNNNNSNNNDYNNNTNYNNKNNNTRNNNDNDANSNNNINIFNYERIRIINYGSITANGYNQSHKIHSNNAYNNILDSKNLNCYNKLNKNSNMKPLVNKLNFVNNIDLENCLKDMKNLGNYNFSNFLEEYDTIKDGDISLDFFNHIDILKKINLSTINDKNIEIICYYNIKIIVQFLFFTILKSVIYNCYSLSFFSLSNLHHFISCRKNSKNILWECNEEIENINIFLKKKLTRKLKETKNKKYSLEKYFFCEQIYYIENFQNSKLYKENFEEFLKDKKIILKNITELIKNDDANDVNKINCVGDSNIHFISNSNENNYFTYSNNNNNNNNEYNYNFMKEGNIQTKDLIENRNNQKKGKNKKKIKTIIYHYDVLHENFNEYSYLKKESFNFFDNIYNIKMMKEYKDLEIEILKNNFNKFLFGMFNNMNYSFGSKKKKLIKMNNCLYHTYHLIGIKKLSNIGYIFTFKNELNDNYSKVLKTKFSNILSLEDVNFLFNRFFYFLFSYIKKFCCFSNKNGKESDLDRKSLNTVDICLCNKIKCCYKIKTIVVFGNF</sequence>
<feature type="transmembrane region" description="Helical" evidence="2">
    <location>
        <begin position="444"/>
        <end position="461"/>
    </location>
</feature>
<name>A0A1J1H4M1_PLARL</name>
<proteinExistence type="predicted"/>
<feature type="region of interest" description="Disordered" evidence="1">
    <location>
        <begin position="761"/>
        <end position="813"/>
    </location>
</feature>
<dbReference type="VEuPathDB" id="PlasmoDB:PRELSG_0812400"/>
<dbReference type="Proteomes" id="UP000220158">
    <property type="component" value="Chromosome 8"/>
</dbReference>
<keyword evidence="4" id="KW-1185">Reference proteome</keyword>
<feature type="transmembrane region" description="Helical" evidence="2">
    <location>
        <begin position="510"/>
        <end position="532"/>
    </location>
</feature>
<keyword evidence="2" id="KW-0812">Transmembrane</keyword>
<organism evidence="3 4">
    <name type="scientific">Plasmodium relictum</name>
    <dbReference type="NCBI Taxonomy" id="85471"/>
    <lineage>
        <taxon>Eukaryota</taxon>
        <taxon>Sar</taxon>
        <taxon>Alveolata</taxon>
        <taxon>Apicomplexa</taxon>
        <taxon>Aconoidasida</taxon>
        <taxon>Haemosporida</taxon>
        <taxon>Plasmodiidae</taxon>
        <taxon>Plasmodium</taxon>
        <taxon>Plasmodium (Haemamoeba)</taxon>
    </lineage>
</organism>
<evidence type="ECO:0000256" key="1">
    <source>
        <dbReference type="SAM" id="MobiDB-lite"/>
    </source>
</evidence>
<protein>
    <submittedName>
        <fullName evidence="3">Uncharacterized protein</fullName>
    </submittedName>
</protein>
<dbReference type="OrthoDB" id="385656at2759"/>
<feature type="transmembrane region" description="Helical" evidence="2">
    <location>
        <begin position="407"/>
        <end position="424"/>
    </location>
</feature>
<evidence type="ECO:0000256" key="2">
    <source>
        <dbReference type="SAM" id="Phobius"/>
    </source>
</evidence>
<accession>A0A1J1H4M1</accession>
<keyword evidence="2" id="KW-0472">Membrane</keyword>
<reference evidence="3 4" key="1">
    <citation type="submission" date="2015-04" db="EMBL/GenBank/DDBJ databases">
        <authorList>
            <consortium name="Pathogen Informatics"/>
        </authorList>
    </citation>
    <scope>NUCLEOTIDE SEQUENCE [LARGE SCALE GENOMIC DNA]</scope>
    <source>
        <strain evidence="3 4">SGS1</strain>
    </source>
</reference>
<dbReference type="EMBL" id="LN835303">
    <property type="protein sequence ID" value="CRG99698.1"/>
    <property type="molecule type" value="Genomic_DNA"/>
</dbReference>
<evidence type="ECO:0000313" key="3">
    <source>
        <dbReference type="EMBL" id="CRG99698.1"/>
    </source>
</evidence>
<keyword evidence="2" id="KW-1133">Transmembrane helix</keyword>